<dbReference type="OrthoDB" id="2219223at2"/>
<feature type="domain" description="DUF4352" evidence="4">
    <location>
        <begin position="87"/>
        <end position="199"/>
    </location>
</feature>
<dbReference type="EMBL" id="LS483343">
    <property type="protein sequence ID" value="SQF40658.1"/>
    <property type="molecule type" value="Genomic_DNA"/>
</dbReference>
<keyword evidence="3" id="KW-1133">Transmembrane helix</keyword>
<dbReference type="Proteomes" id="UP000249495">
    <property type="component" value="Chromosome 1"/>
</dbReference>
<protein>
    <submittedName>
        <fullName evidence="5">ATPase</fullName>
    </submittedName>
</protein>
<keyword evidence="3" id="KW-0812">Transmembrane</keyword>
<organism evidence="5 6">
    <name type="scientific">Streptococcus ferus</name>
    <dbReference type="NCBI Taxonomy" id="1345"/>
    <lineage>
        <taxon>Bacteria</taxon>
        <taxon>Bacillati</taxon>
        <taxon>Bacillota</taxon>
        <taxon>Bacilli</taxon>
        <taxon>Lactobacillales</taxon>
        <taxon>Streptococcaceae</taxon>
        <taxon>Streptococcus</taxon>
    </lineage>
</organism>
<sequence>MNGVPRKWKVLAIIFMVLSGILLLTTFLFATYYSLSTQSLSLLSTKVESQKKTIKQYKEDIKDYQKEIEEANGANDSGSSGFADDPYSIGDTADYKDGTSVTVTAIKEDETLELEDVPKGYKKVAVSITFVNNSTSSVSIDTEDFYLYDSADNYGDLNTYTDSKGSVPDTIEAGEKASFKIYYTIPKAGPYMLSYGDAYWLTDGSESGQSV</sequence>
<dbReference type="KEGG" id="sfer:NCTC12278_01231"/>
<evidence type="ECO:0000256" key="2">
    <source>
        <dbReference type="SAM" id="Coils"/>
    </source>
</evidence>
<dbReference type="STRING" id="1123303.GCA_000372425_00753"/>
<dbReference type="Gene3D" id="2.60.40.1240">
    <property type="match status" value="1"/>
</dbReference>
<keyword evidence="2" id="KW-0175">Coiled coil</keyword>
<accession>A0A2X3VMM7</accession>
<evidence type="ECO:0000313" key="5">
    <source>
        <dbReference type="EMBL" id="SQF40658.1"/>
    </source>
</evidence>
<keyword evidence="6" id="KW-1185">Reference proteome</keyword>
<name>A0A2X3VMM7_9STRE</name>
<proteinExistence type="predicted"/>
<feature type="transmembrane region" description="Helical" evidence="3">
    <location>
        <begin position="12"/>
        <end position="35"/>
    </location>
</feature>
<evidence type="ECO:0000313" key="6">
    <source>
        <dbReference type="Proteomes" id="UP000249495"/>
    </source>
</evidence>
<keyword evidence="1" id="KW-0732">Signal</keyword>
<gene>
    <name evidence="5" type="ORF">NCTC12278_01231</name>
</gene>
<keyword evidence="3" id="KW-0472">Membrane</keyword>
<dbReference type="InterPro" id="IPR029050">
    <property type="entry name" value="Immunoprotect_excell_Ig-like"/>
</dbReference>
<dbReference type="RefSeq" id="WP_018030082.1">
    <property type="nucleotide sequence ID" value="NZ_CAMCCF010000002.1"/>
</dbReference>
<dbReference type="Pfam" id="PF11611">
    <property type="entry name" value="DUF4352"/>
    <property type="match status" value="1"/>
</dbReference>
<evidence type="ECO:0000256" key="3">
    <source>
        <dbReference type="SAM" id="Phobius"/>
    </source>
</evidence>
<evidence type="ECO:0000259" key="4">
    <source>
        <dbReference type="Pfam" id="PF11611"/>
    </source>
</evidence>
<dbReference type="AlphaFoldDB" id="A0A2X3VMM7"/>
<dbReference type="InterPro" id="IPR029051">
    <property type="entry name" value="DUF4352"/>
</dbReference>
<evidence type="ECO:0000256" key="1">
    <source>
        <dbReference type="ARBA" id="ARBA00022729"/>
    </source>
</evidence>
<reference evidence="5 6" key="1">
    <citation type="submission" date="2018-06" db="EMBL/GenBank/DDBJ databases">
        <authorList>
            <consortium name="Pathogen Informatics"/>
            <person name="Doyle S."/>
        </authorList>
    </citation>
    <scope>NUCLEOTIDE SEQUENCE [LARGE SCALE GENOMIC DNA]</scope>
    <source>
        <strain evidence="5 6">NCTC12278</strain>
    </source>
</reference>
<feature type="coiled-coil region" evidence="2">
    <location>
        <begin position="40"/>
        <end position="74"/>
    </location>
</feature>